<dbReference type="SUPFAM" id="SSF56219">
    <property type="entry name" value="DNase I-like"/>
    <property type="match status" value="1"/>
</dbReference>
<gene>
    <name evidence="1" type="ORF">BUALT_Bualt02G0090600</name>
</gene>
<dbReference type="PANTHER" id="PTHR33710:SF71">
    <property type="entry name" value="ENDONUCLEASE_EXONUCLEASE_PHOSPHATASE DOMAIN-CONTAINING PROTEIN"/>
    <property type="match status" value="1"/>
</dbReference>
<keyword evidence="2" id="KW-1185">Reference proteome</keyword>
<dbReference type="EMBL" id="WHWC01000002">
    <property type="protein sequence ID" value="KAG8388100.1"/>
    <property type="molecule type" value="Genomic_DNA"/>
</dbReference>
<sequence>MVADAQKIDTEDILNISIKNNSPYPKSESLVQAKEDDNNIDLVLSNKYASLIEKIWEVRIALGDFNEIVDGSEVSGGNESEGASSELQWCLISVDLSTVPMHGNLFSWSNKRRGEAAIWKRLDRVVANPSWLIKYPNVSYQCANPRTSDHIPLVLLSEPCNGKSGNIFQFDNFLLEDSELMPLINNIWKHNIVGVPIYAVIHKLKALKPLIKDLRRK</sequence>
<accession>A0AAV6Y2W4</accession>
<evidence type="ECO:0000313" key="2">
    <source>
        <dbReference type="Proteomes" id="UP000826271"/>
    </source>
</evidence>
<dbReference type="PANTHER" id="PTHR33710">
    <property type="entry name" value="BNAC02G09200D PROTEIN"/>
    <property type="match status" value="1"/>
</dbReference>
<dbReference type="AlphaFoldDB" id="A0AAV6Y2W4"/>
<dbReference type="Proteomes" id="UP000826271">
    <property type="component" value="Unassembled WGS sequence"/>
</dbReference>
<proteinExistence type="predicted"/>
<dbReference type="InterPro" id="IPR036691">
    <property type="entry name" value="Endo/exonu/phosph_ase_sf"/>
</dbReference>
<evidence type="ECO:0000313" key="1">
    <source>
        <dbReference type="EMBL" id="KAG8388100.1"/>
    </source>
</evidence>
<protein>
    <submittedName>
        <fullName evidence="1">Uncharacterized protein</fullName>
    </submittedName>
</protein>
<reference evidence="1" key="1">
    <citation type="submission" date="2019-10" db="EMBL/GenBank/DDBJ databases">
        <authorList>
            <person name="Zhang R."/>
            <person name="Pan Y."/>
            <person name="Wang J."/>
            <person name="Ma R."/>
            <person name="Yu S."/>
        </authorList>
    </citation>
    <scope>NUCLEOTIDE SEQUENCE</scope>
    <source>
        <strain evidence="1">LA-IB0</strain>
        <tissue evidence="1">Leaf</tissue>
    </source>
</reference>
<dbReference type="Gene3D" id="3.60.10.10">
    <property type="entry name" value="Endonuclease/exonuclease/phosphatase"/>
    <property type="match status" value="1"/>
</dbReference>
<comment type="caution">
    <text evidence="1">The sequence shown here is derived from an EMBL/GenBank/DDBJ whole genome shotgun (WGS) entry which is preliminary data.</text>
</comment>
<name>A0AAV6Y2W4_9LAMI</name>
<organism evidence="1 2">
    <name type="scientific">Buddleja alternifolia</name>
    <dbReference type="NCBI Taxonomy" id="168488"/>
    <lineage>
        <taxon>Eukaryota</taxon>
        <taxon>Viridiplantae</taxon>
        <taxon>Streptophyta</taxon>
        <taxon>Embryophyta</taxon>
        <taxon>Tracheophyta</taxon>
        <taxon>Spermatophyta</taxon>
        <taxon>Magnoliopsida</taxon>
        <taxon>eudicotyledons</taxon>
        <taxon>Gunneridae</taxon>
        <taxon>Pentapetalae</taxon>
        <taxon>asterids</taxon>
        <taxon>lamiids</taxon>
        <taxon>Lamiales</taxon>
        <taxon>Scrophulariaceae</taxon>
        <taxon>Buddlejeae</taxon>
        <taxon>Buddleja</taxon>
    </lineage>
</organism>